<keyword evidence="2" id="KW-0678">Repressor</keyword>
<dbReference type="EMBL" id="QKKF02015335">
    <property type="protein sequence ID" value="RZF42165.1"/>
    <property type="molecule type" value="Genomic_DNA"/>
</dbReference>
<feature type="domain" description="AEBP2-like C-terminal SH3" evidence="11">
    <location>
        <begin position="33"/>
        <end position="145"/>
    </location>
</feature>
<keyword evidence="13" id="KW-1185">Reference proteome</keyword>
<keyword evidence="3" id="KW-0479">Metal-binding</keyword>
<evidence type="ECO:0000313" key="13">
    <source>
        <dbReference type="Proteomes" id="UP000291343"/>
    </source>
</evidence>
<evidence type="ECO:0000313" key="12">
    <source>
        <dbReference type="EMBL" id="RZF42165.1"/>
    </source>
</evidence>
<dbReference type="Proteomes" id="UP000291343">
    <property type="component" value="Unassembled WGS sequence"/>
</dbReference>
<feature type="region of interest" description="Disordered" evidence="10">
    <location>
        <begin position="152"/>
        <end position="186"/>
    </location>
</feature>
<dbReference type="STRING" id="195883.A0A482X894"/>
<dbReference type="PANTHER" id="PTHR46541:SF1">
    <property type="entry name" value="ZINC FINGER PROTEIN AEBP2"/>
    <property type="match status" value="1"/>
</dbReference>
<keyword evidence="6" id="KW-0862">Zinc</keyword>
<proteinExistence type="predicted"/>
<evidence type="ECO:0000256" key="3">
    <source>
        <dbReference type="ARBA" id="ARBA00022723"/>
    </source>
</evidence>
<dbReference type="InterPro" id="IPR052130">
    <property type="entry name" value="AEBP2/jing_C2H2-ZnF"/>
</dbReference>
<keyword evidence="7" id="KW-0805">Transcription regulation</keyword>
<dbReference type="GO" id="GO:0035098">
    <property type="term" value="C:ESC/E(Z) complex"/>
    <property type="evidence" value="ECO:0007669"/>
    <property type="project" value="TreeGrafter"/>
</dbReference>
<dbReference type="PANTHER" id="PTHR46541">
    <property type="entry name" value="ZINC FINGER PROTEIN AEBP2"/>
    <property type="match status" value="1"/>
</dbReference>
<evidence type="ECO:0000256" key="2">
    <source>
        <dbReference type="ARBA" id="ARBA00022491"/>
    </source>
</evidence>
<evidence type="ECO:0000256" key="4">
    <source>
        <dbReference type="ARBA" id="ARBA00022737"/>
    </source>
</evidence>
<protein>
    <recommendedName>
        <fullName evidence="11">AEBP2-like C-terminal SH3 domain-containing protein</fullName>
    </recommendedName>
</protein>
<feature type="compositionally biased region" description="Basic residues" evidence="10">
    <location>
        <begin position="156"/>
        <end position="167"/>
    </location>
</feature>
<dbReference type="OrthoDB" id="9984614at2759"/>
<evidence type="ECO:0000256" key="6">
    <source>
        <dbReference type="ARBA" id="ARBA00022833"/>
    </source>
</evidence>
<comment type="subcellular location">
    <subcellularLocation>
        <location evidence="1">Nucleus</location>
    </subcellularLocation>
</comment>
<dbReference type="InParanoid" id="A0A482X894"/>
<dbReference type="Pfam" id="PF26014">
    <property type="entry name" value="SH3_AEBP2_C"/>
    <property type="match status" value="1"/>
</dbReference>
<name>A0A482X894_LAOST</name>
<evidence type="ECO:0000256" key="1">
    <source>
        <dbReference type="ARBA" id="ARBA00004123"/>
    </source>
</evidence>
<reference evidence="12 13" key="1">
    <citation type="journal article" date="2017" name="Gigascience">
        <title>Genome sequence of the small brown planthopper, Laodelphax striatellus.</title>
        <authorList>
            <person name="Zhu J."/>
            <person name="Jiang F."/>
            <person name="Wang X."/>
            <person name="Yang P."/>
            <person name="Bao Y."/>
            <person name="Zhao W."/>
            <person name="Wang W."/>
            <person name="Lu H."/>
            <person name="Wang Q."/>
            <person name="Cui N."/>
            <person name="Li J."/>
            <person name="Chen X."/>
            <person name="Luo L."/>
            <person name="Yu J."/>
            <person name="Kang L."/>
            <person name="Cui F."/>
        </authorList>
    </citation>
    <scope>NUCLEOTIDE SEQUENCE [LARGE SCALE GENOMIC DNA]</scope>
    <source>
        <strain evidence="12">Lst14</strain>
    </source>
</reference>
<keyword evidence="5" id="KW-0863">Zinc-finger</keyword>
<comment type="caution">
    <text evidence="12">The sequence shown here is derived from an EMBL/GenBank/DDBJ whole genome shotgun (WGS) entry which is preliminary data.</text>
</comment>
<evidence type="ECO:0000256" key="10">
    <source>
        <dbReference type="SAM" id="MobiDB-lite"/>
    </source>
</evidence>
<feature type="compositionally biased region" description="Polar residues" evidence="10">
    <location>
        <begin position="9"/>
        <end position="24"/>
    </location>
</feature>
<evidence type="ECO:0000259" key="11">
    <source>
        <dbReference type="Pfam" id="PF26014"/>
    </source>
</evidence>
<organism evidence="12 13">
    <name type="scientific">Laodelphax striatellus</name>
    <name type="common">Small brown planthopper</name>
    <name type="synonym">Delphax striatella</name>
    <dbReference type="NCBI Taxonomy" id="195883"/>
    <lineage>
        <taxon>Eukaryota</taxon>
        <taxon>Metazoa</taxon>
        <taxon>Ecdysozoa</taxon>
        <taxon>Arthropoda</taxon>
        <taxon>Hexapoda</taxon>
        <taxon>Insecta</taxon>
        <taxon>Pterygota</taxon>
        <taxon>Neoptera</taxon>
        <taxon>Paraneoptera</taxon>
        <taxon>Hemiptera</taxon>
        <taxon>Auchenorrhyncha</taxon>
        <taxon>Fulgoroidea</taxon>
        <taxon>Delphacidae</taxon>
        <taxon>Criomorphinae</taxon>
        <taxon>Laodelphax</taxon>
    </lineage>
</organism>
<keyword evidence="8" id="KW-0804">Transcription</keyword>
<feature type="region of interest" description="Disordered" evidence="10">
    <location>
        <begin position="1"/>
        <end position="32"/>
    </location>
</feature>
<accession>A0A482X894</accession>
<evidence type="ECO:0000256" key="8">
    <source>
        <dbReference type="ARBA" id="ARBA00023163"/>
    </source>
</evidence>
<dbReference type="GO" id="GO:0006357">
    <property type="term" value="P:regulation of transcription by RNA polymerase II"/>
    <property type="evidence" value="ECO:0007669"/>
    <property type="project" value="TreeGrafter"/>
</dbReference>
<gene>
    <name evidence="12" type="ORF">LSTR_LSTR004314</name>
</gene>
<evidence type="ECO:0000256" key="7">
    <source>
        <dbReference type="ARBA" id="ARBA00023015"/>
    </source>
</evidence>
<keyword evidence="4" id="KW-0677">Repeat</keyword>
<sequence>MLERHVNGHFNQSDSNGSGASGTRKSLETAPNKLFRRNGKKLRYRRQPFSARIFDYFDSGTMEKLQERLIKVTESGIEGDLDQAGNNYLTLHSKVLGRRTELDGKTSYMLRWYPTNVLNDEWVSETEVRATRRIALSQLPADCTYASDQLLSCHRPDRRRRSRKQRPRSPLGGPLHHPTNPPLPQR</sequence>
<evidence type="ECO:0000256" key="9">
    <source>
        <dbReference type="ARBA" id="ARBA00023242"/>
    </source>
</evidence>
<dbReference type="InterPro" id="IPR059034">
    <property type="entry name" value="SH3_AEBP2_C"/>
</dbReference>
<evidence type="ECO:0000256" key="5">
    <source>
        <dbReference type="ARBA" id="ARBA00022771"/>
    </source>
</evidence>
<keyword evidence="9" id="KW-0539">Nucleus</keyword>
<dbReference type="AlphaFoldDB" id="A0A482X894"/>
<dbReference type="GO" id="GO:0008270">
    <property type="term" value="F:zinc ion binding"/>
    <property type="evidence" value="ECO:0007669"/>
    <property type="project" value="UniProtKB-KW"/>
</dbReference>